<evidence type="ECO:0000313" key="3">
    <source>
        <dbReference type="EMBL" id="AVY91636.1"/>
    </source>
</evidence>
<keyword evidence="2" id="KW-1133">Transmembrane helix</keyword>
<dbReference type="AlphaFoldDB" id="A0A2R4QN53"/>
<sequence length="168" mass="18227">MHRSSSYYLQLSSSSVLPLAAAGAAAPGPSSMAGVMDVDQLPTYDPRSDVAKKEALDASRTDLARTLVHLIPVVVLLYGLLLWSLSNTDVPEVGVLVEKGDGRTTVARVMIMPQNSGTTSSWKGSVTMSATEDSDPIDKAHGTKRRLLLRSEMERGKQSKPRMRFRVK</sequence>
<dbReference type="EMBL" id="MF737007">
    <property type="protein sequence ID" value="AVY91636.1"/>
    <property type="molecule type" value="Genomic_DNA"/>
</dbReference>
<keyword evidence="2" id="KW-0812">Transmembrane</keyword>
<dbReference type="PANTHER" id="PTHR34189">
    <property type="entry name" value="TRANSMEMBRANE PROTEIN"/>
    <property type="match status" value="1"/>
</dbReference>
<organism evidence="3">
    <name type="scientific">Saccharum hybrid cultivar SP80-3280</name>
    <dbReference type="NCBI Taxonomy" id="193079"/>
    <lineage>
        <taxon>Eukaryota</taxon>
        <taxon>Viridiplantae</taxon>
        <taxon>Streptophyta</taxon>
        <taxon>Embryophyta</taxon>
        <taxon>Tracheophyta</taxon>
        <taxon>Spermatophyta</taxon>
        <taxon>Magnoliopsida</taxon>
        <taxon>Liliopsida</taxon>
        <taxon>Poales</taxon>
        <taxon>Poaceae</taxon>
        <taxon>PACMAD clade</taxon>
        <taxon>Panicoideae</taxon>
        <taxon>Andropogonodae</taxon>
        <taxon>Andropogoneae</taxon>
        <taxon>Saccharinae</taxon>
        <taxon>Saccharum</taxon>
        <taxon>Saccharum officinarum species complex</taxon>
    </lineage>
</organism>
<evidence type="ECO:0000256" key="2">
    <source>
        <dbReference type="SAM" id="Phobius"/>
    </source>
</evidence>
<reference evidence="3" key="1">
    <citation type="journal article" date="2018" name="Front. Plant Sci.">
        <title>"Targeted Sequencing by Gene Synteny," a New Strategy for Polyploid Species: Sequencing and Physical Structure of a Complex Sugarcane Region.</title>
        <authorList>
            <person name="Mancini M.C."/>
            <person name="Cardoso-Silva C.B."/>
            <person name="Sforca D.A."/>
            <person name="Pereira de Souza A."/>
        </authorList>
    </citation>
    <scope>NUCLEOTIDE SEQUENCE</scope>
    <source>
        <strain evidence="3">Shy3280Sca002</strain>
    </source>
</reference>
<accession>A0A2R4QN53</accession>
<evidence type="ECO:0008006" key="4">
    <source>
        <dbReference type="Google" id="ProtNLM"/>
    </source>
</evidence>
<keyword evidence="2" id="KW-0472">Membrane</keyword>
<evidence type="ECO:0000256" key="1">
    <source>
        <dbReference type="SAM" id="MobiDB-lite"/>
    </source>
</evidence>
<name>A0A2R4QN53_9POAL</name>
<feature type="compositionally biased region" description="Polar residues" evidence="1">
    <location>
        <begin position="117"/>
        <end position="131"/>
    </location>
</feature>
<gene>
    <name evidence="3" type="ORF">Shy3280Sca002_067</name>
</gene>
<feature type="region of interest" description="Disordered" evidence="1">
    <location>
        <begin position="117"/>
        <end position="138"/>
    </location>
</feature>
<dbReference type="PANTHER" id="PTHR34189:SF13">
    <property type="entry name" value="TRANSMEMBRANE PROTEIN"/>
    <property type="match status" value="1"/>
</dbReference>
<proteinExistence type="predicted"/>
<protein>
    <recommendedName>
        <fullName evidence="4">Transmembrane protein</fullName>
    </recommendedName>
</protein>
<feature type="transmembrane region" description="Helical" evidence="2">
    <location>
        <begin position="66"/>
        <end position="85"/>
    </location>
</feature>